<gene>
    <name evidence="1" type="ORF">CAQU_12145</name>
</gene>
<dbReference type="AlphaFoldDB" id="A0A1L7CIQ7"/>
<dbReference type="RefSeq" id="WP_075727991.1">
    <property type="nucleotide sequence ID" value="NZ_CP009245.1"/>
</dbReference>
<dbReference type="EMBL" id="CP009245">
    <property type="protein sequence ID" value="APT85663.1"/>
    <property type="molecule type" value="Genomic_DNA"/>
</dbReference>
<sequence length="601" mass="66582">MHDAEPEMDRAFRREPVFLVARLSSAEHAEVIRKRLASFFEVQLGSVQHWRGQSLSSFYIEPAQPPAGATWISTTSEKVAVSAHTIFSSTTLNKRDVNGLLRFAPAVSDSNTTIQELSGPLSYILHKIPQDIAYAVNDVFGFGSLYISTAPDFVAFGTSIEAIAVAQDIPTQISDDYWSAYYVAGCGIGNITSMKGVEKVPPGSRVSLGEKTFVVSDVRSYDRLLEEKVDEPADIEGVIEAAVGVLGDCKAHLDGKTDIGLSGGMDSRFVVACALAAGLDFETFTRVPPQLEATIAQDLMATIGKEDSHSVIPLGARDAESPFYRGVPSMPDTPILARAEEWFRYTGGDCWSTSLRFESPHLQPKPTDNFFITGIGGGLDRQVAIIASDMEAGTPEFALRRYVSTRMEKRAYLPRAVRERGTSLYEKVLLDAFFKGFDGYQALGIAWLNSRFRRGFPVPDADTMALKVLPKLFVETFKGSAQDKYQAAVLKEATARLVPEWRNVPYYAEAAKNHAREETNKVTIQPTYWEVNREEFLEAATCAMQKDTFLNLSNKELEATIDTVPDGRAATNYSFEFLFWQYSCIRTVERLNAIKKSHPLK</sequence>
<dbReference type="SUPFAM" id="SSF56235">
    <property type="entry name" value="N-terminal nucleophile aminohydrolases (Ntn hydrolases)"/>
    <property type="match status" value="1"/>
</dbReference>
<evidence type="ECO:0008006" key="3">
    <source>
        <dbReference type="Google" id="ProtNLM"/>
    </source>
</evidence>
<keyword evidence="2" id="KW-1185">Reference proteome</keyword>
<accession>A0A1L7CIQ7</accession>
<reference evidence="1 2" key="1">
    <citation type="submission" date="2014-08" db="EMBL/GenBank/DDBJ databases">
        <title>Complete genome sequence of Corynebacterium aquilae S-613T(T) (=DSM 44791(T)), isolated from the choana of a healthy golden eagle.</title>
        <authorList>
            <person name="Ruckert C."/>
            <person name="Albersmeier A."/>
            <person name="Winkler A."/>
            <person name="Kalinowski J."/>
        </authorList>
    </citation>
    <scope>NUCLEOTIDE SEQUENCE [LARGE SCALE GENOMIC DNA]</scope>
    <source>
        <strain evidence="1 2">S-613</strain>
    </source>
</reference>
<protein>
    <recommendedName>
        <fullName evidence="3">Asparagine synthetase domain-containing protein</fullName>
    </recommendedName>
</protein>
<name>A0A1L7CIQ7_9CORY</name>
<dbReference type="STRING" id="1431546.CAQU_12145"/>
<evidence type="ECO:0000313" key="2">
    <source>
        <dbReference type="Proteomes" id="UP000185478"/>
    </source>
</evidence>
<dbReference type="OrthoDB" id="5173751at2"/>
<organism evidence="1 2">
    <name type="scientific">Corynebacterium aquilae DSM 44791</name>
    <dbReference type="NCBI Taxonomy" id="1431546"/>
    <lineage>
        <taxon>Bacteria</taxon>
        <taxon>Bacillati</taxon>
        <taxon>Actinomycetota</taxon>
        <taxon>Actinomycetes</taxon>
        <taxon>Mycobacteriales</taxon>
        <taxon>Corynebacteriaceae</taxon>
        <taxon>Corynebacterium</taxon>
    </lineage>
</organism>
<dbReference type="Gene3D" id="3.60.20.10">
    <property type="entry name" value="Glutamine Phosphoribosylpyrophosphate, subunit 1, domain 1"/>
    <property type="match status" value="1"/>
</dbReference>
<proteinExistence type="predicted"/>
<evidence type="ECO:0000313" key="1">
    <source>
        <dbReference type="EMBL" id="APT85663.1"/>
    </source>
</evidence>
<dbReference type="InterPro" id="IPR029055">
    <property type="entry name" value="Ntn_hydrolases_N"/>
</dbReference>
<dbReference type="SUPFAM" id="SSF52402">
    <property type="entry name" value="Adenine nucleotide alpha hydrolases-like"/>
    <property type="match status" value="1"/>
</dbReference>
<dbReference type="KEGG" id="caqu:CAQU_12145"/>
<dbReference type="Proteomes" id="UP000185478">
    <property type="component" value="Chromosome"/>
</dbReference>